<keyword evidence="1" id="KW-0963">Cytoplasm</keyword>
<proteinExistence type="predicted"/>
<dbReference type="SUPFAM" id="SSF46600">
    <property type="entry name" value="C-terminal UvrC-binding domain of UvrB"/>
    <property type="match status" value="1"/>
</dbReference>
<dbReference type="InterPro" id="IPR035901">
    <property type="entry name" value="GIY-YIG_endonuc_sf"/>
</dbReference>
<evidence type="ECO:0000256" key="3">
    <source>
        <dbReference type="ARBA" id="ARBA00022769"/>
    </source>
</evidence>
<dbReference type="PROSITE" id="PS50164">
    <property type="entry name" value="GIY_YIG"/>
    <property type="match status" value="1"/>
</dbReference>
<dbReference type="PANTHER" id="PTHR30562">
    <property type="entry name" value="UVRC/OXIDOREDUCTASE"/>
    <property type="match status" value="1"/>
</dbReference>
<dbReference type="PANTHER" id="PTHR30562:SF1">
    <property type="entry name" value="UVRABC SYSTEM PROTEIN C"/>
    <property type="match status" value="1"/>
</dbReference>
<evidence type="ECO:0008006" key="11">
    <source>
        <dbReference type="Google" id="ProtNLM"/>
    </source>
</evidence>
<dbReference type="EMBL" id="MEUX01000029">
    <property type="protein sequence ID" value="OGC46845.1"/>
    <property type="molecule type" value="Genomic_DNA"/>
</dbReference>
<dbReference type="SUPFAM" id="SSF82771">
    <property type="entry name" value="GIY-YIG endonuclease"/>
    <property type="match status" value="1"/>
</dbReference>
<dbReference type="Gene3D" id="3.30.420.340">
    <property type="entry name" value="UvrC, RNAse H endonuclease domain"/>
    <property type="match status" value="1"/>
</dbReference>
<evidence type="ECO:0000313" key="9">
    <source>
        <dbReference type="EMBL" id="OGC46845.1"/>
    </source>
</evidence>
<dbReference type="SMART" id="SM00465">
    <property type="entry name" value="GIYc"/>
    <property type="match status" value="1"/>
</dbReference>
<evidence type="ECO:0000259" key="7">
    <source>
        <dbReference type="PROSITE" id="PS50164"/>
    </source>
</evidence>
<evidence type="ECO:0000259" key="6">
    <source>
        <dbReference type="PROSITE" id="PS50151"/>
    </source>
</evidence>
<dbReference type="InterPro" id="IPR050066">
    <property type="entry name" value="UvrABC_protein_C"/>
</dbReference>
<evidence type="ECO:0000313" key="10">
    <source>
        <dbReference type="Proteomes" id="UP000176444"/>
    </source>
</evidence>
<keyword evidence="2" id="KW-0227">DNA damage</keyword>
<keyword evidence="4" id="KW-0267">Excision nuclease</keyword>
<dbReference type="Proteomes" id="UP000176444">
    <property type="component" value="Unassembled WGS sequence"/>
</dbReference>
<dbReference type="InterPro" id="IPR038476">
    <property type="entry name" value="UvrC_RNase_H_dom_sf"/>
</dbReference>
<evidence type="ECO:0000256" key="4">
    <source>
        <dbReference type="ARBA" id="ARBA00022881"/>
    </source>
</evidence>
<accession>A0A1F4UPD9</accession>
<dbReference type="Pfam" id="PF08459">
    <property type="entry name" value="UvrC_RNaseH_dom"/>
    <property type="match status" value="1"/>
</dbReference>
<evidence type="ECO:0000256" key="2">
    <source>
        <dbReference type="ARBA" id="ARBA00022763"/>
    </source>
</evidence>
<dbReference type="InterPro" id="IPR000305">
    <property type="entry name" value="GIY-YIG_endonuc"/>
</dbReference>
<keyword evidence="5" id="KW-0234">DNA repair</keyword>
<dbReference type="InterPro" id="IPR047296">
    <property type="entry name" value="GIY-YIG_UvrC_Cho"/>
</dbReference>
<name>A0A1F4UPD9_UNCKA</name>
<dbReference type="PROSITE" id="PS50165">
    <property type="entry name" value="UVRC"/>
    <property type="match status" value="1"/>
</dbReference>
<dbReference type="InterPro" id="IPR001943">
    <property type="entry name" value="UVR_dom"/>
</dbReference>
<dbReference type="InterPro" id="IPR001162">
    <property type="entry name" value="UvrC_RNase_H_dom"/>
</dbReference>
<dbReference type="Pfam" id="PF01541">
    <property type="entry name" value="GIY-YIG"/>
    <property type="match status" value="1"/>
</dbReference>
<dbReference type="GO" id="GO:0009380">
    <property type="term" value="C:excinuclease repair complex"/>
    <property type="evidence" value="ECO:0007669"/>
    <property type="project" value="TreeGrafter"/>
</dbReference>
<gene>
    <name evidence="9" type="ORF">A2713_01365</name>
</gene>
<organism evidence="9 10">
    <name type="scientific">candidate division WWE3 bacterium RIFCSPHIGHO2_01_FULL_35_17</name>
    <dbReference type="NCBI Taxonomy" id="1802614"/>
    <lineage>
        <taxon>Bacteria</taxon>
        <taxon>Katanobacteria</taxon>
    </lineage>
</organism>
<dbReference type="AlphaFoldDB" id="A0A1F4UPD9"/>
<dbReference type="PROSITE" id="PS50151">
    <property type="entry name" value="UVR"/>
    <property type="match status" value="1"/>
</dbReference>
<evidence type="ECO:0000256" key="1">
    <source>
        <dbReference type="ARBA" id="ARBA00022490"/>
    </source>
</evidence>
<dbReference type="Gene3D" id="3.40.1440.10">
    <property type="entry name" value="GIY-YIG endonuclease"/>
    <property type="match status" value="1"/>
</dbReference>
<evidence type="ECO:0000256" key="5">
    <source>
        <dbReference type="ARBA" id="ARBA00023204"/>
    </source>
</evidence>
<evidence type="ECO:0000259" key="8">
    <source>
        <dbReference type="PROSITE" id="PS50165"/>
    </source>
</evidence>
<feature type="domain" description="GIY-YIG" evidence="7">
    <location>
        <begin position="3"/>
        <end position="82"/>
    </location>
</feature>
<sequence>MPARPGIYFFLNERDKVLYVGKAKNLKKRVSSYFQKNIELGTKTHALISQIAKIKTISASSEIEAFLIESHYIKKYKPKYNVKLTDGKAYPLIKITIKDRYPAVLIARKVNDNPSAGRSIYFGPFPNAAGALRIVLKTIRKIFPYQSVANHARRICLYYHLKLCPCPPVFDSAEFKKEYRKNIKHIINFLEGNTKRVIKNLKKERDVLSKNEEFEKANLLQNKINAIELITGPSYETRLDLNLNPNLTDDLREKEINNLIGALNQNGVMVKSLERIECFDISNTSGTNAVGSMVVFINGEKDGSMYRKFKIKTLNSPDDFGMMEEVLKRRLNHKEWIYPDLIIVDGGKGQVSAALKALAIEQLNNRAILIPVIGLAKREETIITSDFNEIVLPKDSNALKLVMRIRDEAHRFAITYHRKLRSKLFISD</sequence>
<dbReference type="CDD" id="cd10434">
    <property type="entry name" value="GIY-YIG_UvrC_Cho"/>
    <property type="match status" value="1"/>
</dbReference>
<dbReference type="GO" id="GO:0009381">
    <property type="term" value="F:excinuclease ABC activity"/>
    <property type="evidence" value="ECO:0007669"/>
    <property type="project" value="InterPro"/>
</dbReference>
<dbReference type="GO" id="GO:0006289">
    <property type="term" value="P:nucleotide-excision repair"/>
    <property type="evidence" value="ECO:0007669"/>
    <property type="project" value="InterPro"/>
</dbReference>
<feature type="domain" description="UVR" evidence="6">
    <location>
        <begin position="195"/>
        <end position="230"/>
    </location>
</feature>
<reference evidence="9 10" key="1">
    <citation type="journal article" date="2016" name="Nat. Commun.">
        <title>Thousands of microbial genomes shed light on interconnected biogeochemical processes in an aquifer system.</title>
        <authorList>
            <person name="Anantharaman K."/>
            <person name="Brown C.T."/>
            <person name="Hug L.A."/>
            <person name="Sharon I."/>
            <person name="Castelle C.J."/>
            <person name="Probst A.J."/>
            <person name="Thomas B.C."/>
            <person name="Singh A."/>
            <person name="Wilkins M.J."/>
            <person name="Karaoz U."/>
            <person name="Brodie E.L."/>
            <person name="Williams K.H."/>
            <person name="Hubbard S.S."/>
            <person name="Banfield J.F."/>
        </authorList>
    </citation>
    <scope>NUCLEOTIDE SEQUENCE [LARGE SCALE GENOMIC DNA]</scope>
</reference>
<keyword evidence="3" id="KW-0228">DNA excision</keyword>
<protein>
    <recommendedName>
        <fullName evidence="11">Excinuclease ABC subunit C</fullName>
    </recommendedName>
</protein>
<comment type="caution">
    <text evidence="9">The sequence shown here is derived from an EMBL/GenBank/DDBJ whole genome shotgun (WGS) entry which is preliminary data.</text>
</comment>
<dbReference type="FunFam" id="3.40.1440.10:FF:000001">
    <property type="entry name" value="UvrABC system protein C"/>
    <property type="match status" value="1"/>
</dbReference>
<dbReference type="InterPro" id="IPR036876">
    <property type="entry name" value="UVR_dom_sf"/>
</dbReference>
<feature type="domain" description="UvrC family homology region profile" evidence="8">
    <location>
        <begin position="253"/>
        <end position="358"/>
    </location>
</feature>